<feature type="region of interest" description="Disordered" evidence="1">
    <location>
        <begin position="72"/>
        <end position="127"/>
    </location>
</feature>
<keyword evidence="3" id="KW-1185">Reference proteome</keyword>
<dbReference type="EMBL" id="MU006105">
    <property type="protein sequence ID" value="KAF2836023.1"/>
    <property type="molecule type" value="Genomic_DNA"/>
</dbReference>
<name>A0A9P4VLX2_9PEZI</name>
<feature type="compositionally biased region" description="Low complexity" evidence="1">
    <location>
        <begin position="107"/>
        <end position="127"/>
    </location>
</feature>
<evidence type="ECO:0000313" key="3">
    <source>
        <dbReference type="Proteomes" id="UP000799429"/>
    </source>
</evidence>
<evidence type="ECO:0000313" key="2">
    <source>
        <dbReference type="EMBL" id="KAF2836023.1"/>
    </source>
</evidence>
<evidence type="ECO:0000256" key="1">
    <source>
        <dbReference type="SAM" id="MobiDB-lite"/>
    </source>
</evidence>
<proteinExistence type="predicted"/>
<comment type="caution">
    <text evidence="2">The sequence shown here is derived from an EMBL/GenBank/DDBJ whole genome shotgun (WGS) entry which is preliminary data.</text>
</comment>
<sequence length="127" mass="13134">MDLFKKAKRRFSMKDKDQDPDYSADEADEETHGTLSKEIDEAEKHGYDTGKPGGFLNKLIMYGNRKTEDEIRSGMASRGGDGTGVPAGAGTTTSALKGAEGTQGMRDGAAAGAASAPADGTSTTAAV</sequence>
<feature type="compositionally biased region" description="Acidic residues" evidence="1">
    <location>
        <begin position="20"/>
        <end position="29"/>
    </location>
</feature>
<feature type="compositionally biased region" description="Gly residues" evidence="1">
    <location>
        <begin position="77"/>
        <end position="87"/>
    </location>
</feature>
<gene>
    <name evidence="2" type="ORF">M501DRAFT_1019240</name>
</gene>
<dbReference type="OrthoDB" id="5313204at2759"/>
<feature type="region of interest" description="Disordered" evidence="1">
    <location>
        <begin position="1"/>
        <end position="50"/>
    </location>
</feature>
<protein>
    <submittedName>
        <fullName evidence="2">Uncharacterized protein</fullName>
    </submittedName>
</protein>
<accession>A0A9P4VLX2</accession>
<dbReference type="Proteomes" id="UP000799429">
    <property type="component" value="Unassembled WGS sequence"/>
</dbReference>
<dbReference type="AlphaFoldDB" id="A0A9P4VLX2"/>
<organism evidence="2 3">
    <name type="scientific">Patellaria atrata CBS 101060</name>
    <dbReference type="NCBI Taxonomy" id="1346257"/>
    <lineage>
        <taxon>Eukaryota</taxon>
        <taxon>Fungi</taxon>
        <taxon>Dikarya</taxon>
        <taxon>Ascomycota</taxon>
        <taxon>Pezizomycotina</taxon>
        <taxon>Dothideomycetes</taxon>
        <taxon>Dothideomycetes incertae sedis</taxon>
        <taxon>Patellariales</taxon>
        <taxon>Patellariaceae</taxon>
        <taxon>Patellaria</taxon>
    </lineage>
</organism>
<feature type="compositionally biased region" description="Basic residues" evidence="1">
    <location>
        <begin position="1"/>
        <end position="11"/>
    </location>
</feature>
<reference evidence="2" key="1">
    <citation type="journal article" date="2020" name="Stud. Mycol.">
        <title>101 Dothideomycetes genomes: a test case for predicting lifestyles and emergence of pathogens.</title>
        <authorList>
            <person name="Haridas S."/>
            <person name="Albert R."/>
            <person name="Binder M."/>
            <person name="Bloem J."/>
            <person name="Labutti K."/>
            <person name="Salamov A."/>
            <person name="Andreopoulos B."/>
            <person name="Baker S."/>
            <person name="Barry K."/>
            <person name="Bills G."/>
            <person name="Bluhm B."/>
            <person name="Cannon C."/>
            <person name="Castanera R."/>
            <person name="Culley D."/>
            <person name="Daum C."/>
            <person name="Ezra D."/>
            <person name="Gonzalez J."/>
            <person name="Henrissat B."/>
            <person name="Kuo A."/>
            <person name="Liang C."/>
            <person name="Lipzen A."/>
            <person name="Lutzoni F."/>
            <person name="Magnuson J."/>
            <person name="Mondo S."/>
            <person name="Nolan M."/>
            <person name="Ohm R."/>
            <person name="Pangilinan J."/>
            <person name="Park H.-J."/>
            <person name="Ramirez L."/>
            <person name="Alfaro M."/>
            <person name="Sun H."/>
            <person name="Tritt A."/>
            <person name="Yoshinaga Y."/>
            <person name="Zwiers L.-H."/>
            <person name="Turgeon B."/>
            <person name="Goodwin S."/>
            <person name="Spatafora J."/>
            <person name="Crous P."/>
            <person name="Grigoriev I."/>
        </authorList>
    </citation>
    <scope>NUCLEOTIDE SEQUENCE</scope>
    <source>
        <strain evidence="2">CBS 101060</strain>
    </source>
</reference>
<feature type="compositionally biased region" description="Basic and acidic residues" evidence="1">
    <location>
        <begin position="30"/>
        <end position="48"/>
    </location>
</feature>